<keyword evidence="3" id="KW-1185">Reference proteome</keyword>
<dbReference type="InterPro" id="IPR031165">
    <property type="entry name" value="GNAT_YJDJ"/>
</dbReference>
<sequence length="94" mass="10694">MHLQTEQNRVFMADENQKIVAQVTFPAVKEGLVDINHTFVDESLRGQGVASQMMQAVAENLRRHHQKALLTCSYAVTWFEKHPEYADVKSPAEP</sequence>
<dbReference type="HOGENOM" id="CLU_132888_2_2_9"/>
<reference evidence="2 3" key="1">
    <citation type="submission" date="2010-12" db="EMBL/GenBank/DDBJ databases">
        <title>Complete sequence of Ethanoligenens harbinense YUAN-3.</title>
        <authorList>
            <person name="Lucas S."/>
            <person name="Copeland A."/>
            <person name="Lapidus A."/>
            <person name="Cheng J.-F."/>
            <person name="Bruce D."/>
            <person name="Goodwin L."/>
            <person name="Pitluck S."/>
            <person name="Chertkov O."/>
            <person name="Misra M."/>
            <person name="Detter J.C."/>
            <person name="Han C."/>
            <person name="Tapia R."/>
            <person name="Land M."/>
            <person name="Hauser L."/>
            <person name="Jeffries C."/>
            <person name="Kyrpides N."/>
            <person name="Ivanova N."/>
            <person name="Mikhailova N."/>
            <person name="Wang A."/>
            <person name="Mouttaki H."/>
            <person name="He Z."/>
            <person name="Zhou J."/>
            <person name="Hemme C.L."/>
            <person name="Woyke T."/>
        </authorList>
    </citation>
    <scope>NUCLEOTIDE SEQUENCE [LARGE SCALE GENOMIC DNA]</scope>
    <source>
        <strain evidence="3">DSM 18485 / JCM 12961 / CGMCC 1.5033 / YUAN-3</strain>
    </source>
</reference>
<evidence type="ECO:0000259" key="1">
    <source>
        <dbReference type="PROSITE" id="PS51729"/>
    </source>
</evidence>
<dbReference type="STRING" id="663278.Ethha_0921"/>
<dbReference type="PROSITE" id="PS51729">
    <property type="entry name" value="GNAT_YJDJ"/>
    <property type="match status" value="1"/>
</dbReference>
<dbReference type="Proteomes" id="UP000001551">
    <property type="component" value="Chromosome"/>
</dbReference>
<keyword evidence="2" id="KW-0808">Transferase</keyword>
<dbReference type="InterPro" id="IPR016181">
    <property type="entry name" value="Acyl_CoA_acyltransferase"/>
</dbReference>
<dbReference type="Pfam" id="PF14542">
    <property type="entry name" value="Acetyltransf_CG"/>
    <property type="match status" value="1"/>
</dbReference>
<name>E6U3R3_ETHHY</name>
<dbReference type="Gene3D" id="3.40.630.30">
    <property type="match status" value="1"/>
</dbReference>
<evidence type="ECO:0000313" key="3">
    <source>
        <dbReference type="Proteomes" id="UP000001551"/>
    </source>
</evidence>
<dbReference type="CDD" id="cd04301">
    <property type="entry name" value="NAT_SF"/>
    <property type="match status" value="1"/>
</dbReference>
<dbReference type="InterPro" id="IPR045057">
    <property type="entry name" value="Gcn5-rel_NAT"/>
</dbReference>
<feature type="domain" description="N-acetyltransferase" evidence="1">
    <location>
        <begin position="2"/>
        <end position="90"/>
    </location>
</feature>
<evidence type="ECO:0000313" key="2">
    <source>
        <dbReference type="EMBL" id="ADU26480.1"/>
    </source>
</evidence>
<dbReference type="EMBL" id="CP002400">
    <property type="protein sequence ID" value="ADU26480.1"/>
    <property type="molecule type" value="Genomic_DNA"/>
</dbReference>
<dbReference type="PANTHER" id="PTHR31435:SF10">
    <property type="entry name" value="BSR4717 PROTEIN"/>
    <property type="match status" value="1"/>
</dbReference>
<protein>
    <submittedName>
        <fullName evidence="2">GCN5-related N-acetyltransferase</fullName>
    </submittedName>
</protein>
<dbReference type="GO" id="GO:0016740">
    <property type="term" value="F:transferase activity"/>
    <property type="evidence" value="ECO:0007669"/>
    <property type="project" value="UniProtKB-KW"/>
</dbReference>
<organism evidence="2 3">
    <name type="scientific">Ethanoligenens harbinense (strain DSM 18485 / JCM 12961 / CGMCC 1.5033 / YUAN-3)</name>
    <dbReference type="NCBI Taxonomy" id="663278"/>
    <lineage>
        <taxon>Bacteria</taxon>
        <taxon>Bacillati</taxon>
        <taxon>Bacillota</taxon>
        <taxon>Clostridia</taxon>
        <taxon>Eubacteriales</taxon>
        <taxon>Oscillospiraceae</taxon>
        <taxon>Ethanoligenens</taxon>
    </lineage>
</organism>
<dbReference type="KEGG" id="eha:Ethha_0921"/>
<proteinExistence type="predicted"/>
<accession>E6U3R3</accession>
<dbReference type="SUPFAM" id="SSF55729">
    <property type="entry name" value="Acyl-CoA N-acyltransferases (Nat)"/>
    <property type="match status" value="1"/>
</dbReference>
<gene>
    <name evidence="2" type="ordered locus">Ethha_0921</name>
</gene>
<dbReference type="PANTHER" id="PTHR31435">
    <property type="entry name" value="PROTEIN NATD1"/>
    <property type="match status" value="1"/>
</dbReference>
<dbReference type="AlphaFoldDB" id="E6U3R3"/>
<dbReference type="eggNOG" id="COG2388">
    <property type="taxonomic scope" value="Bacteria"/>
</dbReference>